<dbReference type="PANTHER" id="PTHR42718:SF46">
    <property type="entry name" value="BLR6921 PROTEIN"/>
    <property type="match status" value="1"/>
</dbReference>
<name>A0ABN2XB04_9ACTN</name>
<evidence type="ECO:0000313" key="10">
    <source>
        <dbReference type="EMBL" id="GAA2107215.1"/>
    </source>
</evidence>
<keyword evidence="7" id="KW-0046">Antibiotic resistance</keyword>
<dbReference type="Gene3D" id="1.20.1720.10">
    <property type="entry name" value="Multidrug resistance protein D"/>
    <property type="match status" value="1"/>
</dbReference>
<organism evidence="10 11">
    <name type="scientific">Kitasatospora saccharophila</name>
    <dbReference type="NCBI Taxonomy" id="407973"/>
    <lineage>
        <taxon>Bacteria</taxon>
        <taxon>Bacillati</taxon>
        <taxon>Actinomycetota</taxon>
        <taxon>Actinomycetes</taxon>
        <taxon>Kitasatosporales</taxon>
        <taxon>Streptomycetaceae</taxon>
        <taxon>Kitasatospora</taxon>
    </lineage>
</organism>
<dbReference type="Pfam" id="PF07690">
    <property type="entry name" value="MFS_1"/>
    <property type="match status" value="2"/>
</dbReference>
<dbReference type="Gene3D" id="1.20.1250.20">
    <property type="entry name" value="MFS general substrate transporter like domains"/>
    <property type="match status" value="1"/>
</dbReference>
<comment type="caution">
    <text evidence="10">The sequence shown here is derived from an EMBL/GenBank/DDBJ whole genome shotgun (WGS) entry which is preliminary data.</text>
</comment>
<feature type="domain" description="Major facilitator superfamily (MFS) profile" evidence="9">
    <location>
        <begin position="29"/>
        <end position="472"/>
    </location>
</feature>
<feature type="transmembrane region" description="Helical" evidence="8">
    <location>
        <begin position="120"/>
        <end position="141"/>
    </location>
</feature>
<dbReference type="PRINTS" id="PR01036">
    <property type="entry name" value="TCRTETB"/>
</dbReference>
<dbReference type="InterPro" id="IPR004638">
    <property type="entry name" value="EmrB-like"/>
</dbReference>
<evidence type="ECO:0000313" key="11">
    <source>
        <dbReference type="Proteomes" id="UP001500897"/>
    </source>
</evidence>
<feature type="transmembrane region" description="Helical" evidence="8">
    <location>
        <begin position="153"/>
        <end position="177"/>
    </location>
</feature>
<feature type="transmembrane region" description="Helical" evidence="8">
    <location>
        <begin position="282"/>
        <end position="307"/>
    </location>
</feature>
<dbReference type="EMBL" id="BAAANS010000032">
    <property type="protein sequence ID" value="GAA2107215.1"/>
    <property type="molecule type" value="Genomic_DNA"/>
</dbReference>
<keyword evidence="11" id="KW-1185">Reference proteome</keyword>
<evidence type="ECO:0000256" key="3">
    <source>
        <dbReference type="ARBA" id="ARBA00022475"/>
    </source>
</evidence>
<dbReference type="Proteomes" id="UP001500897">
    <property type="component" value="Unassembled WGS sequence"/>
</dbReference>
<feature type="transmembrane region" description="Helical" evidence="8">
    <location>
        <begin position="348"/>
        <end position="368"/>
    </location>
</feature>
<proteinExistence type="predicted"/>
<sequence>MSGAATRTAGAGAQEAARPPGLDGPLVRAALVLALGAFVALLDTTVVGVALHGLGLRFGAGPAVVQWVATAYLLAMSAVIPATGWAARRFGAAACWTGSLAVFLAGSVLCGAAWSLGSLVAFRAVQGLGAGMLFPLMRILVVQVAGPQRMGRTMSLIAVPVLLAPVAGPVLGGAVLQGLSWRWVFLLNVPVCLLVVLLSPLLLPNVRGPRPERLDAVGLVTVGAGLAAGVLGLGRLGAAGPVAGALPPLSAAAVLLAWHGVRARRRPVGAVIDFGLFRDRAFSASTAVGLLNSLGLYGAVVLVPLFFQRAGGYDPLAAGTIMVAQGAGAGVAVLLVGRVVDARSNPRALVLAGLALVAAALVAFATAGRAEPGPLLLGALFVQGVGLALAAAPVMVTLYHSLPPAAVAAATTANAVSQQLGAAIGTTVVGLLVRHAAVGAAGAGAFRAAFWGALGFVVLTAVPAAFLPAGRKEG</sequence>
<evidence type="ECO:0000256" key="4">
    <source>
        <dbReference type="ARBA" id="ARBA00022692"/>
    </source>
</evidence>
<keyword evidence="4 8" id="KW-0812">Transmembrane</keyword>
<feature type="transmembrane region" description="Helical" evidence="8">
    <location>
        <begin position="242"/>
        <end position="261"/>
    </location>
</feature>
<keyword evidence="3" id="KW-1003">Cell membrane</keyword>
<feature type="transmembrane region" description="Helical" evidence="8">
    <location>
        <begin position="313"/>
        <end position="336"/>
    </location>
</feature>
<keyword evidence="2" id="KW-0813">Transport</keyword>
<feature type="transmembrane region" description="Helical" evidence="8">
    <location>
        <begin position="216"/>
        <end position="236"/>
    </location>
</feature>
<dbReference type="InterPro" id="IPR020846">
    <property type="entry name" value="MFS_dom"/>
</dbReference>
<evidence type="ECO:0000256" key="6">
    <source>
        <dbReference type="ARBA" id="ARBA00023136"/>
    </source>
</evidence>
<comment type="subcellular location">
    <subcellularLocation>
        <location evidence="1">Cell membrane</location>
        <topology evidence="1">Multi-pass membrane protein</topology>
    </subcellularLocation>
</comment>
<dbReference type="RefSeq" id="WP_344554476.1">
    <property type="nucleotide sequence ID" value="NZ_BAAANS010000032.1"/>
</dbReference>
<reference evidence="10 11" key="1">
    <citation type="journal article" date="2019" name="Int. J. Syst. Evol. Microbiol.">
        <title>The Global Catalogue of Microorganisms (GCM) 10K type strain sequencing project: providing services to taxonomists for standard genome sequencing and annotation.</title>
        <authorList>
            <consortium name="The Broad Institute Genomics Platform"/>
            <consortium name="The Broad Institute Genome Sequencing Center for Infectious Disease"/>
            <person name="Wu L."/>
            <person name="Ma J."/>
        </authorList>
    </citation>
    <scope>NUCLEOTIDE SEQUENCE [LARGE SCALE GENOMIC DNA]</scope>
    <source>
        <strain evidence="10 11">JCM 14559</strain>
    </source>
</reference>
<accession>A0ABN2XB04</accession>
<feature type="transmembrane region" description="Helical" evidence="8">
    <location>
        <begin position="26"/>
        <end position="52"/>
    </location>
</feature>
<dbReference type="InterPro" id="IPR011701">
    <property type="entry name" value="MFS"/>
</dbReference>
<dbReference type="InterPro" id="IPR036259">
    <property type="entry name" value="MFS_trans_sf"/>
</dbReference>
<feature type="transmembrane region" description="Helical" evidence="8">
    <location>
        <begin position="448"/>
        <end position="469"/>
    </location>
</feature>
<dbReference type="PANTHER" id="PTHR42718">
    <property type="entry name" value="MAJOR FACILITATOR SUPERFAMILY MULTIDRUG TRANSPORTER MFSC"/>
    <property type="match status" value="1"/>
</dbReference>
<keyword evidence="6 8" id="KW-0472">Membrane</keyword>
<evidence type="ECO:0000256" key="1">
    <source>
        <dbReference type="ARBA" id="ARBA00004651"/>
    </source>
</evidence>
<evidence type="ECO:0000256" key="2">
    <source>
        <dbReference type="ARBA" id="ARBA00022448"/>
    </source>
</evidence>
<evidence type="ECO:0000256" key="5">
    <source>
        <dbReference type="ARBA" id="ARBA00022989"/>
    </source>
</evidence>
<gene>
    <name evidence="10" type="ORF">GCM10009759_46070</name>
</gene>
<feature type="transmembrane region" description="Helical" evidence="8">
    <location>
        <begin position="374"/>
        <end position="399"/>
    </location>
</feature>
<dbReference type="NCBIfam" id="TIGR00711">
    <property type="entry name" value="efflux_EmrB"/>
    <property type="match status" value="1"/>
</dbReference>
<feature type="transmembrane region" description="Helical" evidence="8">
    <location>
        <begin position="420"/>
        <end position="442"/>
    </location>
</feature>
<evidence type="ECO:0000259" key="9">
    <source>
        <dbReference type="PROSITE" id="PS50850"/>
    </source>
</evidence>
<feature type="transmembrane region" description="Helical" evidence="8">
    <location>
        <begin position="183"/>
        <end position="204"/>
    </location>
</feature>
<evidence type="ECO:0000256" key="7">
    <source>
        <dbReference type="ARBA" id="ARBA00023251"/>
    </source>
</evidence>
<dbReference type="PROSITE" id="PS50850">
    <property type="entry name" value="MFS"/>
    <property type="match status" value="1"/>
</dbReference>
<feature type="transmembrane region" description="Helical" evidence="8">
    <location>
        <begin position="64"/>
        <end position="86"/>
    </location>
</feature>
<dbReference type="SUPFAM" id="SSF103473">
    <property type="entry name" value="MFS general substrate transporter"/>
    <property type="match status" value="1"/>
</dbReference>
<keyword evidence="5 8" id="KW-1133">Transmembrane helix</keyword>
<evidence type="ECO:0000256" key="8">
    <source>
        <dbReference type="SAM" id="Phobius"/>
    </source>
</evidence>
<protein>
    <submittedName>
        <fullName evidence="10">MFS transporter</fullName>
    </submittedName>
</protein>
<feature type="transmembrane region" description="Helical" evidence="8">
    <location>
        <begin position="93"/>
        <end position="114"/>
    </location>
</feature>